<dbReference type="InterPro" id="IPR014044">
    <property type="entry name" value="CAP_dom"/>
</dbReference>
<dbReference type="InterPro" id="IPR035940">
    <property type="entry name" value="CAP_sf"/>
</dbReference>
<feature type="transmembrane region" description="Helical" evidence="2">
    <location>
        <begin position="12"/>
        <end position="33"/>
    </location>
</feature>
<gene>
    <name evidence="4" type="ORF">SAMN05216544_1444</name>
</gene>
<name>A0A1G9XD60_9FIRM</name>
<dbReference type="AlphaFoldDB" id="A0A1G9XD60"/>
<feature type="domain" description="SCP" evidence="3">
    <location>
        <begin position="184"/>
        <end position="310"/>
    </location>
</feature>
<dbReference type="EMBL" id="FNHZ01000004">
    <property type="protein sequence ID" value="SDM94396.1"/>
    <property type="molecule type" value="Genomic_DNA"/>
</dbReference>
<evidence type="ECO:0000313" key="4">
    <source>
        <dbReference type="EMBL" id="SDM94396.1"/>
    </source>
</evidence>
<dbReference type="Proteomes" id="UP000187651">
    <property type="component" value="Unassembled WGS sequence"/>
</dbReference>
<feature type="compositionally biased region" description="Low complexity" evidence="1">
    <location>
        <begin position="98"/>
        <end position="150"/>
    </location>
</feature>
<organism evidence="4 5">
    <name type="scientific">Lachnospira pectinoschiza</name>
    <dbReference type="NCBI Taxonomy" id="28052"/>
    <lineage>
        <taxon>Bacteria</taxon>
        <taxon>Bacillati</taxon>
        <taxon>Bacillota</taxon>
        <taxon>Clostridia</taxon>
        <taxon>Lachnospirales</taxon>
        <taxon>Lachnospiraceae</taxon>
        <taxon>Lachnospira</taxon>
    </lineage>
</organism>
<feature type="region of interest" description="Disordered" evidence="1">
    <location>
        <begin position="49"/>
        <end position="150"/>
    </location>
</feature>
<dbReference type="PANTHER" id="PTHR31157">
    <property type="entry name" value="SCP DOMAIN-CONTAINING PROTEIN"/>
    <property type="match status" value="1"/>
</dbReference>
<keyword evidence="5" id="KW-1185">Reference proteome</keyword>
<proteinExistence type="predicted"/>
<keyword evidence="2" id="KW-0812">Transmembrane</keyword>
<evidence type="ECO:0000256" key="2">
    <source>
        <dbReference type="SAM" id="Phobius"/>
    </source>
</evidence>
<dbReference type="SUPFAM" id="SSF55797">
    <property type="entry name" value="PR-1-like"/>
    <property type="match status" value="1"/>
</dbReference>
<accession>A0A1G9XD60</accession>
<keyword evidence="2" id="KW-0472">Membrane</keyword>
<dbReference type="CDD" id="cd05379">
    <property type="entry name" value="CAP_bacterial"/>
    <property type="match status" value="1"/>
</dbReference>
<evidence type="ECO:0000313" key="5">
    <source>
        <dbReference type="Proteomes" id="UP000187651"/>
    </source>
</evidence>
<dbReference type="Pfam" id="PF00188">
    <property type="entry name" value="CAP"/>
    <property type="match status" value="1"/>
</dbReference>
<dbReference type="PANTHER" id="PTHR31157:SF1">
    <property type="entry name" value="SCP DOMAIN-CONTAINING PROTEIN"/>
    <property type="match status" value="1"/>
</dbReference>
<evidence type="ECO:0000259" key="3">
    <source>
        <dbReference type="Pfam" id="PF00188"/>
    </source>
</evidence>
<feature type="compositionally biased region" description="Low complexity" evidence="1">
    <location>
        <begin position="49"/>
        <end position="59"/>
    </location>
</feature>
<protein>
    <submittedName>
        <fullName evidence="4">Uncharacterized conserved protein YkwD, contains CAP (CSP/antigen 5/PR1) domain</fullName>
    </submittedName>
</protein>
<dbReference type="Gene3D" id="3.40.33.10">
    <property type="entry name" value="CAP"/>
    <property type="match status" value="1"/>
</dbReference>
<sequence length="312" mass="33105">MIMRNSRKNVKFLSIIAALLVMGTGAFIAINVAGSNNSKKSASVSVAAANTTDTSNSGSVAGESELATGTGKINVDEQETDMGYKAVVGSTGSANESTTQSQTEAPTQEETTQAATEAPTQAPTQAATQAPTQAATQAATEAPTQAPTQAATELSINAHRSDDEYHSMAATNAGVYSSYIQQVYNLINEERAAVGQAAVSFDSSLTIMACHRAVENADNNFFDYSGGHHRRPFYAADGSYKEAKTICYYYGQYGSFGEVMGRYQSTPAAIVQGWHDSQAHYNCMVSSKYTRVGVGVAQDSAGKYYWVAIFMN</sequence>
<keyword evidence="2" id="KW-1133">Transmembrane helix</keyword>
<reference evidence="5" key="1">
    <citation type="submission" date="2016-10" db="EMBL/GenBank/DDBJ databases">
        <authorList>
            <person name="Varghese N."/>
            <person name="Submissions S."/>
        </authorList>
    </citation>
    <scope>NUCLEOTIDE SEQUENCE [LARGE SCALE GENOMIC DNA]</scope>
    <source>
        <strain evidence="5">M83</strain>
    </source>
</reference>
<evidence type="ECO:0000256" key="1">
    <source>
        <dbReference type="SAM" id="MobiDB-lite"/>
    </source>
</evidence>